<evidence type="ECO:0000256" key="1">
    <source>
        <dbReference type="SAM" id="MobiDB-lite"/>
    </source>
</evidence>
<reference evidence="3" key="2">
    <citation type="submission" date="2016-02" db="EMBL/GenBank/DDBJ databases">
        <title>Draft genome sequence of five rapidly growing Mycobacterium species.</title>
        <authorList>
            <person name="Katahira K."/>
            <person name="Gotou Y."/>
            <person name="Iida K."/>
            <person name="Ogura Y."/>
            <person name="Hayashi T."/>
        </authorList>
    </citation>
    <scope>NUCLEOTIDE SEQUENCE [LARGE SCALE GENOMIC DNA]</scope>
    <source>
        <strain evidence="3">JCM15298</strain>
    </source>
</reference>
<dbReference type="AlphaFoldDB" id="A0A100WIS6"/>
<name>A0A100WIS6_MYCCR</name>
<evidence type="ECO:0000313" key="2">
    <source>
        <dbReference type="EMBL" id="GAS98664.1"/>
    </source>
</evidence>
<accession>A0A100WIS6</accession>
<evidence type="ECO:0000313" key="3">
    <source>
        <dbReference type="Proteomes" id="UP000069443"/>
    </source>
</evidence>
<gene>
    <name evidence="2" type="ORF">RMCC_5629</name>
</gene>
<organism evidence="2 3">
    <name type="scientific">Mycolicibacterium canariasense</name>
    <name type="common">Mycobacterium canariasense</name>
    <dbReference type="NCBI Taxonomy" id="228230"/>
    <lineage>
        <taxon>Bacteria</taxon>
        <taxon>Bacillati</taxon>
        <taxon>Actinomycetota</taxon>
        <taxon>Actinomycetes</taxon>
        <taxon>Mycobacteriales</taxon>
        <taxon>Mycobacteriaceae</taxon>
        <taxon>Mycolicibacterium</taxon>
    </lineage>
</organism>
<feature type="compositionally biased region" description="Basic residues" evidence="1">
    <location>
        <begin position="84"/>
        <end position="99"/>
    </location>
</feature>
<reference evidence="3" key="1">
    <citation type="journal article" date="2016" name="Genome Announc.">
        <title>Draft Genome Sequences of Five Rapidly Growing Mycobacterium Species, M. thermoresistibile, M. fortuitum subsp. acetamidolyticum, M. canariasense, M. brisbanense, and M. novocastrense.</title>
        <authorList>
            <person name="Katahira K."/>
            <person name="Ogura Y."/>
            <person name="Gotoh Y."/>
            <person name="Hayashi T."/>
        </authorList>
    </citation>
    <scope>NUCLEOTIDE SEQUENCE [LARGE SCALE GENOMIC DNA]</scope>
    <source>
        <strain evidence="3">JCM15298</strain>
    </source>
</reference>
<dbReference type="EMBL" id="BCSY01000087">
    <property type="protein sequence ID" value="GAS98664.1"/>
    <property type="molecule type" value="Genomic_DNA"/>
</dbReference>
<keyword evidence="3" id="KW-1185">Reference proteome</keyword>
<feature type="region of interest" description="Disordered" evidence="1">
    <location>
        <begin position="75"/>
        <end position="99"/>
    </location>
</feature>
<sequence>MTVSCAELILEIQHQTDDGPGNLVQWLHDQGLPHADAGGVVDRMRGDTREFASSANVAAQRLYAPFFVKATTAPPSPGLVPARRWPRTSRRHRGAHCAD</sequence>
<comment type="caution">
    <text evidence="2">The sequence shown here is derived from an EMBL/GenBank/DDBJ whole genome shotgun (WGS) entry which is preliminary data.</text>
</comment>
<dbReference type="Proteomes" id="UP000069443">
    <property type="component" value="Unassembled WGS sequence"/>
</dbReference>
<dbReference type="STRING" id="228230.RMCC_5629"/>
<protein>
    <submittedName>
        <fullName evidence="2">Uncharacterized protein</fullName>
    </submittedName>
</protein>
<proteinExistence type="predicted"/>